<dbReference type="KEGG" id="fln:FLA_1341"/>
<keyword evidence="1" id="KW-0732">Signal</keyword>
<evidence type="ECO:0000256" key="1">
    <source>
        <dbReference type="SAM" id="SignalP"/>
    </source>
</evidence>
<name>A0A173MCN0_9BACT</name>
<dbReference type="EMBL" id="FTOR01000005">
    <property type="protein sequence ID" value="SIT21922.1"/>
    <property type="molecule type" value="Genomic_DNA"/>
</dbReference>
<accession>A0A173MCN0</accession>
<protein>
    <submittedName>
        <fullName evidence="2">Aspartyl protease</fullName>
    </submittedName>
</protein>
<feature type="signal peptide" evidence="1">
    <location>
        <begin position="1"/>
        <end position="21"/>
    </location>
</feature>
<evidence type="ECO:0000313" key="2">
    <source>
        <dbReference type="EMBL" id="SIT21922.1"/>
    </source>
</evidence>
<proteinExistence type="predicted"/>
<keyword evidence="2" id="KW-0378">Hydrolase</keyword>
<dbReference type="SUPFAM" id="SSF50630">
    <property type="entry name" value="Acid proteases"/>
    <property type="match status" value="1"/>
</dbReference>
<gene>
    <name evidence="2" type="ORF">SAMN05421788_105210</name>
</gene>
<reference evidence="3" key="1">
    <citation type="submission" date="2017-01" db="EMBL/GenBank/DDBJ databases">
        <authorList>
            <person name="Varghese N."/>
            <person name="Submissions S."/>
        </authorList>
    </citation>
    <scope>NUCLEOTIDE SEQUENCE [LARGE SCALE GENOMIC DNA]</scope>
    <source>
        <strain evidence="3">DSM 21054</strain>
    </source>
</reference>
<dbReference type="GO" id="GO:0008233">
    <property type="term" value="F:peptidase activity"/>
    <property type="evidence" value="ECO:0007669"/>
    <property type="project" value="UniProtKB-KW"/>
</dbReference>
<dbReference type="InterPro" id="IPR021109">
    <property type="entry name" value="Peptidase_aspartic_dom_sf"/>
</dbReference>
<dbReference type="Proteomes" id="UP000186917">
    <property type="component" value="Unassembled WGS sequence"/>
</dbReference>
<dbReference type="Gene3D" id="2.40.70.10">
    <property type="entry name" value="Acid Proteases"/>
    <property type="match status" value="2"/>
</dbReference>
<keyword evidence="3" id="KW-1185">Reference proteome</keyword>
<sequence length="424" mass="46673">MFMRKFLVMCLAVVSGGSLYAQQPRESRMADSLFKALQTHESALLLPLLEDSCNISGLPKGMNDRLIPAILEKFPAISSYKIKSIEPEGDFTRVRIEMMYQTGKPGAPDFVIGKTGRIHELNIIKNATIGGPAKPKAPVRVLEAPDTLTIPFVYLNGLIYVEGQLDGRNGFFLLDTGSPEMILNQQYFQDSLMPMPENSGGVTGINGAMQDVLMRKVNVFSLGAMQLRSFGVMVMPDNIVDLGDASMPYLGSIGYSIIKDFEVQFDMKAEKLFLVKTDSAGNYVSTSYKAPAAKATAAFTMRRHIPIVQMNVGDRTYNMGIDCGAANNVFFDKNQAALTPYMDQFNQTSMVGQEGVSTPVTQAHLKKATIGKLPFTDMLSLITPNNMSYSNDAERLPLDGLLGTEFLKCYTTAVNFKKGQVYFR</sequence>
<dbReference type="AlphaFoldDB" id="A0A173MCN0"/>
<evidence type="ECO:0000313" key="3">
    <source>
        <dbReference type="Proteomes" id="UP000186917"/>
    </source>
</evidence>
<dbReference type="GO" id="GO:0006508">
    <property type="term" value="P:proteolysis"/>
    <property type="evidence" value="ECO:0007669"/>
    <property type="project" value="UniProtKB-KW"/>
</dbReference>
<dbReference type="OrthoDB" id="3521766at2"/>
<feature type="chain" id="PRO_5030022756" evidence="1">
    <location>
        <begin position="22"/>
        <end position="424"/>
    </location>
</feature>
<keyword evidence="2" id="KW-0645">Protease</keyword>
<organism evidence="2 3">
    <name type="scientific">Filimonas lacunae</name>
    <dbReference type="NCBI Taxonomy" id="477680"/>
    <lineage>
        <taxon>Bacteria</taxon>
        <taxon>Pseudomonadati</taxon>
        <taxon>Bacteroidota</taxon>
        <taxon>Chitinophagia</taxon>
        <taxon>Chitinophagales</taxon>
        <taxon>Chitinophagaceae</taxon>
        <taxon>Filimonas</taxon>
    </lineage>
</organism>